<dbReference type="PaxDb" id="2903-EOD41134"/>
<keyword evidence="8" id="KW-0999">Mitochondrion inner membrane</keyword>
<evidence type="ECO:0000256" key="10">
    <source>
        <dbReference type="ARBA" id="ARBA00023128"/>
    </source>
</evidence>
<evidence type="ECO:0000256" key="3">
    <source>
        <dbReference type="ARBA" id="ARBA00004637"/>
    </source>
</evidence>
<dbReference type="Pfam" id="PF05676">
    <property type="entry name" value="NDUF_B7"/>
    <property type="match status" value="1"/>
</dbReference>
<dbReference type="PROSITE" id="PS51808">
    <property type="entry name" value="CHCH"/>
    <property type="match status" value="1"/>
</dbReference>
<dbReference type="InterPro" id="IPR008698">
    <property type="entry name" value="NDUB7"/>
</dbReference>
<keyword evidence="12" id="KW-1015">Disulfide bond</keyword>
<keyword evidence="11" id="KW-0472">Membrane</keyword>
<evidence type="ECO:0000313" key="13">
    <source>
        <dbReference type="EnsemblProtists" id="EOD41134"/>
    </source>
</evidence>
<reference evidence="14" key="1">
    <citation type="journal article" date="2013" name="Nature">
        <title>Pan genome of the phytoplankton Emiliania underpins its global distribution.</title>
        <authorList>
            <person name="Read B.A."/>
            <person name="Kegel J."/>
            <person name="Klute M.J."/>
            <person name="Kuo A."/>
            <person name="Lefebvre S.C."/>
            <person name="Maumus F."/>
            <person name="Mayer C."/>
            <person name="Miller J."/>
            <person name="Monier A."/>
            <person name="Salamov A."/>
            <person name="Young J."/>
            <person name="Aguilar M."/>
            <person name="Claverie J.M."/>
            <person name="Frickenhaus S."/>
            <person name="Gonzalez K."/>
            <person name="Herman E.K."/>
            <person name="Lin Y.C."/>
            <person name="Napier J."/>
            <person name="Ogata H."/>
            <person name="Sarno A.F."/>
            <person name="Shmutz J."/>
            <person name="Schroeder D."/>
            <person name="de Vargas C."/>
            <person name="Verret F."/>
            <person name="von Dassow P."/>
            <person name="Valentin K."/>
            <person name="Van de Peer Y."/>
            <person name="Wheeler G."/>
            <person name="Dacks J.B."/>
            <person name="Delwiche C.F."/>
            <person name="Dyhrman S.T."/>
            <person name="Glockner G."/>
            <person name="John U."/>
            <person name="Richards T."/>
            <person name="Worden A.Z."/>
            <person name="Zhang X."/>
            <person name="Grigoriev I.V."/>
            <person name="Allen A.E."/>
            <person name="Bidle K."/>
            <person name="Borodovsky M."/>
            <person name="Bowler C."/>
            <person name="Brownlee C."/>
            <person name="Cock J.M."/>
            <person name="Elias M."/>
            <person name="Gladyshev V.N."/>
            <person name="Groth M."/>
            <person name="Guda C."/>
            <person name="Hadaegh A."/>
            <person name="Iglesias-Rodriguez M.D."/>
            <person name="Jenkins J."/>
            <person name="Jones B.M."/>
            <person name="Lawson T."/>
            <person name="Leese F."/>
            <person name="Lindquist E."/>
            <person name="Lobanov A."/>
            <person name="Lomsadze A."/>
            <person name="Malik S.B."/>
            <person name="Marsh M.E."/>
            <person name="Mackinder L."/>
            <person name="Mock T."/>
            <person name="Mueller-Roeber B."/>
            <person name="Pagarete A."/>
            <person name="Parker M."/>
            <person name="Probert I."/>
            <person name="Quesneville H."/>
            <person name="Raines C."/>
            <person name="Rensing S.A."/>
            <person name="Riano-Pachon D.M."/>
            <person name="Richier S."/>
            <person name="Rokitta S."/>
            <person name="Shiraiwa Y."/>
            <person name="Soanes D.M."/>
            <person name="van der Giezen M."/>
            <person name="Wahlund T.M."/>
            <person name="Williams B."/>
            <person name="Wilson W."/>
            <person name="Wolfe G."/>
            <person name="Wurch L.L."/>
        </authorList>
    </citation>
    <scope>NUCLEOTIDE SEQUENCE</scope>
</reference>
<dbReference type="KEGG" id="ehx:EMIHUDRAFT_309009"/>
<reference evidence="13" key="2">
    <citation type="submission" date="2024-10" db="UniProtKB">
        <authorList>
            <consortium name="EnsemblProtists"/>
        </authorList>
    </citation>
    <scope>IDENTIFICATION</scope>
</reference>
<sequence>MKDAKLPLGFRDNCAHLLIPLNQCRYDTYFLPWKCRDLFHDYEHCQHHEYERRVKVWKEKKANGEV</sequence>
<evidence type="ECO:0000256" key="8">
    <source>
        <dbReference type="ARBA" id="ARBA00022792"/>
    </source>
</evidence>
<dbReference type="GeneID" id="17286403"/>
<comment type="similarity">
    <text evidence="4">Belongs to the complex I NDUFB7 subunit family.</text>
</comment>
<keyword evidence="7" id="KW-0679">Respiratory chain</keyword>
<dbReference type="PANTHER" id="PTHR20900">
    <property type="entry name" value="NADH:UBIQUINONE OXIDOREDUCTASE B18-LIKE SUBUNIT"/>
    <property type="match status" value="1"/>
</dbReference>
<comment type="subcellular location">
    <subcellularLocation>
        <location evidence="3">Mitochondrion inner membrane</location>
        <topology evidence="3">Peripheral membrane protein</topology>
    </subcellularLocation>
    <subcellularLocation>
        <location evidence="2">Mitochondrion intermembrane space</location>
    </subcellularLocation>
</comment>
<keyword evidence="9" id="KW-0249">Electron transport</keyword>
<evidence type="ECO:0000256" key="4">
    <source>
        <dbReference type="ARBA" id="ARBA00008006"/>
    </source>
</evidence>
<keyword evidence="10" id="KW-0496">Mitochondrion</keyword>
<dbReference type="GO" id="GO:0005743">
    <property type="term" value="C:mitochondrial inner membrane"/>
    <property type="evidence" value="ECO:0007669"/>
    <property type="project" value="UniProtKB-SubCell"/>
</dbReference>
<dbReference type="PANTHER" id="PTHR20900:SF0">
    <property type="entry name" value="NADH DEHYDROGENASE [UBIQUINONE] 1 BETA SUBCOMPLEX SUBUNIT 7"/>
    <property type="match status" value="1"/>
</dbReference>
<evidence type="ECO:0000256" key="7">
    <source>
        <dbReference type="ARBA" id="ARBA00022660"/>
    </source>
</evidence>
<dbReference type="EnsemblProtists" id="EOD41134">
    <property type="protein sequence ID" value="EOD41134"/>
    <property type="gene ID" value="EMIHUDRAFT_309009"/>
</dbReference>
<dbReference type="Proteomes" id="UP000013827">
    <property type="component" value="Unassembled WGS sequence"/>
</dbReference>
<protein>
    <recommendedName>
        <fullName evidence="5">NADH dehydrogenase [ubiquinone] 1 beta subcomplex subunit 7</fullName>
    </recommendedName>
</protein>
<accession>A0A0D3KZE9</accession>
<comment type="function">
    <text evidence="1">Accessory subunit of the mitochondrial membrane respiratory chain NADH dehydrogenase (Complex I), that is believed not to be involved in catalysis. Complex I functions in the transfer of electrons from NADH to the respiratory chain. The immediate electron acceptor for the enzyme is believed to be ubiquinone.</text>
</comment>
<keyword evidence="6" id="KW-0813">Transport</keyword>
<evidence type="ECO:0000256" key="6">
    <source>
        <dbReference type="ARBA" id="ARBA00022448"/>
    </source>
</evidence>
<dbReference type="HOGENOM" id="CLU_154847_3_0_1"/>
<organism evidence="13 14">
    <name type="scientific">Emiliania huxleyi (strain CCMP1516)</name>
    <dbReference type="NCBI Taxonomy" id="280463"/>
    <lineage>
        <taxon>Eukaryota</taxon>
        <taxon>Haptista</taxon>
        <taxon>Haptophyta</taxon>
        <taxon>Prymnesiophyceae</taxon>
        <taxon>Isochrysidales</taxon>
        <taxon>Noelaerhabdaceae</taxon>
        <taxon>Emiliania</taxon>
    </lineage>
</organism>
<evidence type="ECO:0000256" key="5">
    <source>
        <dbReference type="ARBA" id="ARBA00018677"/>
    </source>
</evidence>
<dbReference type="GO" id="GO:0005758">
    <property type="term" value="C:mitochondrial intermembrane space"/>
    <property type="evidence" value="ECO:0007669"/>
    <property type="project" value="UniProtKB-SubCell"/>
</dbReference>
<keyword evidence="14" id="KW-1185">Reference proteome</keyword>
<evidence type="ECO:0000256" key="2">
    <source>
        <dbReference type="ARBA" id="ARBA00004569"/>
    </source>
</evidence>
<evidence type="ECO:0000256" key="9">
    <source>
        <dbReference type="ARBA" id="ARBA00022982"/>
    </source>
</evidence>
<proteinExistence type="inferred from homology"/>
<evidence type="ECO:0000256" key="1">
    <source>
        <dbReference type="ARBA" id="ARBA00003195"/>
    </source>
</evidence>
<dbReference type="STRING" id="2903.R1G5N2"/>
<evidence type="ECO:0000256" key="12">
    <source>
        <dbReference type="ARBA" id="ARBA00023157"/>
    </source>
</evidence>
<dbReference type="AlphaFoldDB" id="A0A0D3KZE9"/>
<dbReference type="eggNOG" id="KOG3468">
    <property type="taxonomic scope" value="Eukaryota"/>
</dbReference>
<dbReference type="RefSeq" id="XP_005793563.1">
    <property type="nucleotide sequence ID" value="XM_005793506.1"/>
</dbReference>
<name>A0A0D3KZE9_EMIH1</name>
<evidence type="ECO:0000313" key="14">
    <source>
        <dbReference type="Proteomes" id="UP000013827"/>
    </source>
</evidence>
<dbReference type="OMA" id="HELHAYN"/>
<evidence type="ECO:0000256" key="11">
    <source>
        <dbReference type="ARBA" id="ARBA00023136"/>
    </source>
</evidence>